<gene>
    <name evidence="1" type="ORF">NWP23_04145</name>
</gene>
<evidence type="ECO:0000313" key="1">
    <source>
        <dbReference type="EMBL" id="MDH6062991.1"/>
    </source>
</evidence>
<dbReference type="AlphaFoldDB" id="A0AA43GWH5"/>
<dbReference type="Proteomes" id="UP001159370">
    <property type="component" value="Unassembled WGS sequence"/>
</dbReference>
<comment type="caution">
    <text evidence="1">The sequence shown here is derived from an EMBL/GenBank/DDBJ whole genome shotgun (WGS) entry which is preliminary data.</text>
</comment>
<dbReference type="Pfam" id="PF09655">
    <property type="entry name" value="Nitr_red_assoc"/>
    <property type="match status" value="1"/>
</dbReference>
<reference evidence="1 2" key="1">
    <citation type="journal article" date="2023" name="J. Phycol.">
        <title>Chrysosporum ovalisporum is synonymous with the true-branching cyanobacterium Umezakia natans (Nostocales/Aphanizomenonaceae).</title>
        <authorList>
            <person name="McGregor G.B."/>
            <person name="Sendall B.C."/>
            <person name="Niiyama Y."/>
            <person name="Tuji A."/>
            <person name="Willis A."/>
        </authorList>
    </citation>
    <scope>NUCLEOTIDE SEQUENCE [LARGE SCALE GENOMIC DNA]</scope>
    <source>
        <strain evidence="1 2">FSS-62</strain>
    </source>
</reference>
<evidence type="ECO:0000313" key="2">
    <source>
        <dbReference type="Proteomes" id="UP001159370"/>
    </source>
</evidence>
<dbReference type="InterPro" id="IPR013481">
    <property type="entry name" value="NarM"/>
</dbReference>
<sequence>MTYFFAFEADFVDSLRCIPMQVRYKLDTCGIKLKLSGWHQMSQDERAALVELPCRTVTEIQAYQDYLQQLIFERTGSPAAKLPIEPAPLWMDSGSVPTSVQEKAQEMDFTLTLQQWSALSPLQRFALIKLSRPGHENKNFSKAIAEFHLLA</sequence>
<dbReference type="EMBL" id="JANQDL010000034">
    <property type="protein sequence ID" value="MDH6062991.1"/>
    <property type="molecule type" value="Genomic_DNA"/>
</dbReference>
<protein>
    <submittedName>
        <fullName evidence="1">Nitrate reductase associated protein</fullName>
    </submittedName>
</protein>
<organism evidence="1 2">
    <name type="scientific">Umezakia ovalisporum FSS-62</name>
    <dbReference type="NCBI Taxonomy" id="2971776"/>
    <lineage>
        <taxon>Bacteria</taxon>
        <taxon>Bacillati</taxon>
        <taxon>Cyanobacteriota</taxon>
        <taxon>Cyanophyceae</taxon>
        <taxon>Nostocales</taxon>
        <taxon>Nodulariaceae</taxon>
        <taxon>Umezakia</taxon>
    </lineage>
</organism>
<accession>A0AA43GWH5</accession>
<name>A0AA43GWH5_9CYAN</name>
<dbReference type="RefSeq" id="WP_280686746.1">
    <property type="nucleotide sequence ID" value="NZ_JANQDL010000034.1"/>
</dbReference>
<dbReference type="NCBIfam" id="TIGR02664">
    <property type="entry name" value="nitr_red_assoc"/>
    <property type="match status" value="1"/>
</dbReference>
<proteinExistence type="predicted"/>